<dbReference type="Proteomes" id="UP000237665">
    <property type="component" value="Chromosome 1"/>
</dbReference>
<name>A0ABN5HFP0_9VIBR</name>
<keyword evidence="2" id="KW-1185">Reference proteome</keyword>
<reference evidence="2" key="1">
    <citation type="submission" date="2017-12" db="EMBL/GenBank/DDBJ databases">
        <title>FDA dAtabase for Regulatory Grade micrObial Sequences (FDA-ARGOS): Supporting development and validation of Infectious Disease Dx tests.</title>
        <authorList>
            <person name="Hoffmann M."/>
            <person name="Allard M."/>
            <person name="Evans P."/>
            <person name="Brown E."/>
            <person name="Tallon L.J."/>
            <person name="Sadzewicz L."/>
            <person name="Sengamalay N."/>
            <person name="Ott S."/>
            <person name="Godinez A."/>
            <person name="Nagaraj S."/>
            <person name="Vavikolanu K."/>
            <person name="Aluvathingal J."/>
            <person name="Nadendla S."/>
            <person name="Hobson J."/>
            <person name="Sichtig H."/>
        </authorList>
    </citation>
    <scope>NUCLEOTIDE SEQUENCE [LARGE SCALE GENOMIC DNA]</scope>
    <source>
        <strain evidence="2">LMG 3418</strain>
    </source>
</reference>
<dbReference type="EMBL" id="CP014134">
    <property type="protein sequence ID" value="AVH25897.1"/>
    <property type="molecule type" value="Genomic_DNA"/>
</dbReference>
<evidence type="ECO:0000313" key="2">
    <source>
        <dbReference type="Proteomes" id="UP000237665"/>
    </source>
</evidence>
<accession>A0ABN5HFP0</accession>
<organism evidence="1 2">
    <name type="scientific">Vibrio diabolicus</name>
    <dbReference type="NCBI Taxonomy" id="50719"/>
    <lineage>
        <taxon>Bacteria</taxon>
        <taxon>Pseudomonadati</taxon>
        <taxon>Pseudomonadota</taxon>
        <taxon>Gammaproteobacteria</taxon>
        <taxon>Vibrionales</taxon>
        <taxon>Vibrionaceae</taxon>
        <taxon>Vibrio</taxon>
        <taxon>Vibrio diabolicus subgroup</taxon>
    </lineage>
</organism>
<protein>
    <submittedName>
        <fullName evidence="1">Uncharacterized protein</fullName>
    </submittedName>
</protein>
<dbReference type="RefSeq" id="WP_069486216.1">
    <property type="nucleotide sequence ID" value="NZ_CP014134.1"/>
</dbReference>
<gene>
    <name evidence="1" type="ORF">AL468_01070</name>
</gene>
<evidence type="ECO:0000313" key="1">
    <source>
        <dbReference type="EMBL" id="AVH25897.1"/>
    </source>
</evidence>
<proteinExistence type="predicted"/>
<sequence>MAITYMEILDTAVKIGLGALISGVTTWQITQLQHKNDDEKQRRTRKLESLESVAEQVEVFSHHSMVYWARIVDFTHRKSSGSKLSDDFLKELNEARANLYS</sequence>